<keyword evidence="6" id="KW-0969">Cilium</keyword>
<evidence type="ECO:0000256" key="9">
    <source>
        <dbReference type="SAM" id="Coils"/>
    </source>
</evidence>
<keyword evidence="9" id="KW-0175">Coiled coil</keyword>
<feature type="compositionally biased region" description="Low complexity" evidence="10">
    <location>
        <begin position="330"/>
        <end position="342"/>
    </location>
</feature>
<feature type="coiled-coil region" evidence="9">
    <location>
        <begin position="191"/>
        <end position="234"/>
    </location>
</feature>
<protein>
    <recommendedName>
        <fullName evidence="13">Radial spoke protein 3</fullName>
    </recommendedName>
</protein>
<evidence type="ECO:0000256" key="10">
    <source>
        <dbReference type="SAM" id="MobiDB-lite"/>
    </source>
</evidence>
<evidence type="ECO:0000256" key="3">
    <source>
        <dbReference type="ARBA" id="ARBA00022490"/>
    </source>
</evidence>
<evidence type="ECO:0000256" key="1">
    <source>
        <dbReference type="ARBA" id="ARBA00004611"/>
    </source>
</evidence>
<keyword evidence="12" id="KW-1185">Reference proteome</keyword>
<name>A0AAD7UDT3_9STRA</name>
<evidence type="ECO:0000256" key="4">
    <source>
        <dbReference type="ARBA" id="ARBA00022553"/>
    </source>
</evidence>
<keyword evidence="7" id="KW-0206">Cytoskeleton</keyword>
<dbReference type="Pfam" id="PF06098">
    <property type="entry name" value="Radial_spoke_3"/>
    <property type="match status" value="1"/>
</dbReference>
<feature type="compositionally biased region" description="Basic and acidic residues" evidence="10">
    <location>
        <begin position="53"/>
        <end position="75"/>
    </location>
</feature>
<dbReference type="EMBL" id="JAQMWT010000370">
    <property type="protein sequence ID" value="KAJ8602685.1"/>
    <property type="molecule type" value="Genomic_DNA"/>
</dbReference>
<evidence type="ECO:0000256" key="7">
    <source>
        <dbReference type="ARBA" id="ARBA00023212"/>
    </source>
</evidence>
<comment type="caution">
    <text evidence="11">The sequence shown here is derived from an EMBL/GenBank/DDBJ whole genome shotgun (WGS) entry which is preliminary data.</text>
</comment>
<evidence type="ECO:0000256" key="6">
    <source>
        <dbReference type="ARBA" id="ARBA00023069"/>
    </source>
</evidence>
<proteinExistence type="inferred from homology"/>
<evidence type="ECO:0000313" key="12">
    <source>
        <dbReference type="Proteomes" id="UP001230188"/>
    </source>
</evidence>
<evidence type="ECO:0008006" key="13">
    <source>
        <dbReference type="Google" id="ProtNLM"/>
    </source>
</evidence>
<evidence type="ECO:0000256" key="2">
    <source>
        <dbReference type="ARBA" id="ARBA00006737"/>
    </source>
</evidence>
<evidence type="ECO:0000256" key="8">
    <source>
        <dbReference type="ARBA" id="ARBA00023273"/>
    </source>
</evidence>
<dbReference type="Proteomes" id="UP001230188">
    <property type="component" value="Unassembled WGS sequence"/>
</dbReference>
<keyword evidence="8" id="KW-0966">Cell projection</keyword>
<reference evidence="11" key="1">
    <citation type="submission" date="2023-01" db="EMBL/GenBank/DDBJ databases">
        <title>Metagenome sequencing of chrysophaentin producing Chrysophaeum taylorii.</title>
        <authorList>
            <person name="Davison J."/>
            <person name="Bewley C."/>
        </authorList>
    </citation>
    <scope>NUCLEOTIDE SEQUENCE</scope>
    <source>
        <strain evidence="11">NIES-1699</strain>
    </source>
</reference>
<keyword evidence="5" id="KW-0282">Flagellum</keyword>
<accession>A0AAD7UDT3</accession>
<comment type="subcellular location">
    <subcellularLocation>
        <location evidence="1">Cytoplasm</location>
        <location evidence="1">Cytoskeleton</location>
        <location evidence="1">Flagellum axoneme</location>
    </subcellularLocation>
</comment>
<dbReference type="PANTHER" id="PTHR21648:SF0">
    <property type="entry name" value="RADIAL SPOKE HEAD PROTEIN 3 HOMOLOG"/>
    <property type="match status" value="1"/>
</dbReference>
<evidence type="ECO:0000313" key="11">
    <source>
        <dbReference type="EMBL" id="KAJ8602685.1"/>
    </source>
</evidence>
<sequence>MEGAYVHTAQPAAVKAKYREEVPSNIMFDRRIVRGNTYAAQVVTQSAQREVERLRQEQERAARREANRRRREELQKPSTPPPVEGRAHCEAQTESFLEVLSDKPVESEVETQTDAKLDKNQEPLFVPAKSGVDAQTEIPHGDLFDFDVEVTPILEVLVGKTLRYAMIECLEEEELENMKIQQDEFEQMRDAELLEVQRLDAEAARKFAEKRRRLEQAEERVRQQAELQEKIAARSFAKNYFADLSEIVFDHLEDQGHFVDPVIQQVRDHVIPVLLDDVVADIDVHVTSRNCADALLHAAIDTLHKLQAEADDRAVKDAIFRDQAQQAADAARLAQQQQQLNSADDDQDDHRQKEAV</sequence>
<dbReference type="InterPro" id="IPR009290">
    <property type="entry name" value="Radial_spoke_3"/>
</dbReference>
<gene>
    <name evidence="11" type="ORF">CTAYLR_003758</name>
</gene>
<dbReference type="GO" id="GO:0005929">
    <property type="term" value="C:cilium"/>
    <property type="evidence" value="ECO:0007669"/>
    <property type="project" value="TreeGrafter"/>
</dbReference>
<comment type="similarity">
    <text evidence="2">Belongs to the flagellar radial spoke RSP3 family.</text>
</comment>
<feature type="region of interest" description="Disordered" evidence="10">
    <location>
        <begin position="330"/>
        <end position="356"/>
    </location>
</feature>
<keyword evidence="3" id="KW-0963">Cytoplasm</keyword>
<dbReference type="PANTHER" id="PTHR21648">
    <property type="entry name" value="FLAGELLAR RADIAL SPOKE PROTEIN 3"/>
    <property type="match status" value="1"/>
</dbReference>
<organism evidence="11 12">
    <name type="scientific">Chrysophaeum taylorii</name>
    <dbReference type="NCBI Taxonomy" id="2483200"/>
    <lineage>
        <taxon>Eukaryota</taxon>
        <taxon>Sar</taxon>
        <taxon>Stramenopiles</taxon>
        <taxon>Ochrophyta</taxon>
        <taxon>Pelagophyceae</taxon>
        <taxon>Pelagomonadales</taxon>
        <taxon>Pelagomonadaceae</taxon>
        <taxon>Chrysophaeum</taxon>
    </lineage>
</organism>
<evidence type="ECO:0000256" key="5">
    <source>
        <dbReference type="ARBA" id="ARBA00022846"/>
    </source>
</evidence>
<keyword evidence="4" id="KW-0597">Phosphoprotein</keyword>
<dbReference type="AlphaFoldDB" id="A0AAD7UDT3"/>
<feature type="region of interest" description="Disordered" evidence="10">
    <location>
        <begin position="53"/>
        <end position="87"/>
    </location>
</feature>